<feature type="domain" description="Lin-15A/B-like" evidence="1">
    <location>
        <begin position="1"/>
        <end position="93"/>
    </location>
</feature>
<dbReference type="InterPro" id="IPR057432">
    <property type="entry name" value="Lin-15A/B-like_dom"/>
</dbReference>
<proteinExistence type="predicted"/>
<evidence type="ECO:0000259" key="1">
    <source>
        <dbReference type="Pfam" id="PF25375"/>
    </source>
</evidence>
<name>A0A2G5TQD8_9PELO</name>
<dbReference type="GO" id="GO:0040027">
    <property type="term" value="P:negative regulation of vulval development"/>
    <property type="evidence" value="ECO:0007669"/>
    <property type="project" value="InterPro"/>
</dbReference>
<keyword evidence="3" id="KW-1185">Reference proteome</keyword>
<evidence type="ECO:0000313" key="2">
    <source>
        <dbReference type="EMBL" id="PIC29515.1"/>
    </source>
</evidence>
<dbReference type="EMBL" id="PDUG01000005">
    <property type="protein sequence ID" value="PIC29515.1"/>
    <property type="molecule type" value="Genomic_DNA"/>
</dbReference>
<dbReference type="InterPro" id="IPR040129">
    <property type="entry name" value="Lin-15B-like"/>
</dbReference>
<protein>
    <recommendedName>
        <fullName evidence="1">Lin-15A/B-like domain-containing protein</fullName>
    </recommendedName>
</protein>
<dbReference type="Proteomes" id="UP000230233">
    <property type="component" value="Chromosome V"/>
</dbReference>
<evidence type="ECO:0000313" key="3">
    <source>
        <dbReference type="Proteomes" id="UP000230233"/>
    </source>
</evidence>
<accession>A0A2G5TQD8</accession>
<dbReference type="PANTHER" id="PTHR22716:SF1">
    <property type="entry name" value="ETS CLASS TRANSCRIPTION FACTOR-RELATED"/>
    <property type="match status" value="1"/>
</dbReference>
<organism evidence="2 3">
    <name type="scientific">Caenorhabditis nigoni</name>
    <dbReference type="NCBI Taxonomy" id="1611254"/>
    <lineage>
        <taxon>Eukaryota</taxon>
        <taxon>Metazoa</taxon>
        <taxon>Ecdysozoa</taxon>
        <taxon>Nematoda</taxon>
        <taxon>Chromadorea</taxon>
        <taxon>Rhabditida</taxon>
        <taxon>Rhabditina</taxon>
        <taxon>Rhabditomorpha</taxon>
        <taxon>Rhabditoidea</taxon>
        <taxon>Rhabditidae</taxon>
        <taxon>Peloderinae</taxon>
        <taxon>Caenorhabditis</taxon>
    </lineage>
</organism>
<sequence>MVIMIGCILRGTHSFVQAKSSVTTYHMYTCYSHLKESIDMIFAYFEVGSVQEFSKCSSHAMNNLMNIVKNFDSNYTKSQLLRAFNTLFTKTKMLPSKF</sequence>
<gene>
    <name evidence="2" type="primary">Cnig_chr_V.g21070</name>
    <name evidence="2" type="ORF">B9Z55_021070</name>
</gene>
<comment type="caution">
    <text evidence="2">The sequence shown here is derived from an EMBL/GenBank/DDBJ whole genome shotgun (WGS) entry which is preliminary data.</text>
</comment>
<dbReference type="PANTHER" id="PTHR22716">
    <property type="entry name" value="ETS CLASS TRANSCRIPTION FACTOR-RELATED-RELATED"/>
    <property type="match status" value="1"/>
</dbReference>
<dbReference type="Pfam" id="PF25375">
    <property type="entry name" value="Lin-15B"/>
    <property type="match status" value="1"/>
</dbReference>
<dbReference type="AlphaFoldDB" id="A0A2G5TQD8"/>
<reference evidence="3" key="1">
    <citation type="submission" date="2017-10" db="EMBL/GenBank/DDBJ databases">
        <title>Rapid genome shrinkage in a self-fertile nematode reveals novel sperm competition proteins.</title>
        <authorList>
            <person name="Yin D."/>
            <person name="Schwarz E.M."/>
            <person name="Thomas C.G."/>
            <person name="Felde R.L."/>
            <person name="Korf I.F."/>
            <person name="Cutter A.D."/>
            <person name="Schartner C.M."/>
            <person name="Ralston E.J."/>
            <person name="Meyer B.J."/>
            <person name="Haag E.S."/>
        </authorList>
    </citation>
    <scope>NUCLEOTIDE SEQUENCE [LARGE SCALE GENOMIC DNA]</scope>
    <source>
        <strain evidence="3">JU1422</strain>
    </source>
</reference>